<dbReference type="GO" id="GO:0005739">
    <property type="term" value="C:mitochondrion"/>
    <property type="evidence" value="ECO:0007669"/>
    <property type="project" value="UniProtKB-SubCell"/>
</dbReference>
<dbReference type="Pfam" id="PF05193">
    <property type="entry name" value="Peptidase_M16_C"/>
    <property type="match status" value="1"/>
</dbReference>
<keyword evidence="6" id="KW-1185">Reference proteome</keyword>
<dbReference type="SUPFAM" id="SSF63411">
    <property type="entry name" value="LuxS/MPP-like metallohydrolase"/>
    <property type="match status" value="2"/>
</dbReference>
<feature type="domain" description="Peptidase M16 N-terminal" evidence="3">
    <location>
        <begin position="56"/>
        <end position="202"/>
    </location>
</feature>
<dbReference type="InterPro" id="IPR011765">
    <property type="entry name" value="Pept_M16_N"/>
</dbReference>
<dbReference type="AlphaFoldDB" id="A0AAX7VEQ5"/>
<name>A0AAX7VEQ5_ASTCA</name>
<organism evidence="5 6">
    <name type="scientific">Astatotilapia calliptera</name>
    <name type="common">Eastern happy</name>
    <name type="synonym">Chromis callipterus</name>
    <dbReference type="NCBI Taxonomy" id="8154"/>
    <lineage>
        <taxon>Eukaryota</taxon>
        <taxon>Metazoa</taxon>
        <taxon>Chordata</taxon>
        <taxon>Craniata</taxon>
        <taxon>Vertebrata</taxon>
        <taxon>Euteleostomi</taxon>
        <taxon>Actinopterygii</taxon>
        <taxon>Neopterygii</taxon>
        <taxon>Teleostei</taxon>
        <taxon>Neoteleostei</taxon>
        <taxon>Acanthomorphata</taxon>
        <taxon>Ovalentaria</taxon>
        <taxon>Cichlomorphae</taxon>
        <taxon>Cichliformes</taxon>
        <taxon>Cichlidae</taxon>
        <taxon>African cichlids</taxon>
        <taxon>Pseudocrenilabrinae</taxon>
        <taxon>Haplochromini</taxon>
        <taxon>Astatotilapia</taxon>
    </lineage>
</organism>
<reference evidence="5" key="1">
    <citation type="submission" date="2018-05" db="EMBL/GenBank/DDBJ databases">
        <authorList>
            <person name="Datahose"/>
        </authorList>
    </citation>
    <scope>NUCLEOTIDE SEQUENCE</scope>
</reference>
<keyword evidence="2" id="KW-0496">Mitochondrion</keyword>
<dbReference type="PANTHER" id="PTHR11851">
    <property type="entry name" value="METALLOPROTEASE"/>
    <property type="match status" value="1"/>
</dbReference>
<evidence type="ECO:0008006" key="7">
    <source>
        <dbReference type="Google" id="ProtNLM"/>
    </source>
</evidence>
<dbReference type="InterPro" id="IPR011249">
    <property type="entry name" value="Metalloenz_LuxS/M16"/>
</dbReference>
<reference evidence="5" key="2">
    <citation type="submission" date="2025-08" db="UniProtKB">
        <authorList>
            <consortium name="Ensembl"/>
        </authorList>
    </citation>
    <scope>IDENTIFICATION</scope>
</reference>
<dbReference type="FunFam" id="3.30.830.10:FF:000001">
    <property type="entry name" value="Mitochondrial-processing peptidase subunit beta, mitochondrial"/>
    <property type="match status" value="1"/>
</dbReference>
<proteinExistence type="predicted"/>
<evidence type="ECO:0000256" key="1">
    <source>
        <dbReference type="ARBA" id="ARBA00004173"/>
    </source>
</evidence>
<dbReference type="Ensembl" id="ENSACLT00000062800.1">
    <property type="protein sequence ID" value="ENSACLP00000074791.1"/>
    <property type="gene ID" value="ENSACLG00000018918.2"/>
</dbReference>
<dbReference type="Pfam" id="PF00675">
    <property type="entry name" value="Peptidase_M16"/>
    <property type="match status" value="1"/>
</dbReference>
<accession>A0AAX7VEQ5</accession>
<dbReference type="InterPro" id="IPR050361">
    <property type="entry name" value="MPP/UQCRC_Complex"/>
</dbReference>
<evidence type="ECO:0000259" key="3">
    <source>
        <dbReference type="Pfam" id="PF00675"/>
    </source>
</evidence>
<sequence>MAASVCRVGSTVGRALAKTHRPILLSLRRGQASVSYAQSLSGAPETRLTTLDNGLRVASEETGHATCTVGLWIGAGSRYESEKNNGAGFFLEHMAFKGTKKHPQTALEQQVESMGAHLSAYTSREHTAYYMKTLTKDLPKAVELLSEVVQSCSLNEAEIEQQRSVVLRELEEVESNLQEVCLDLLHATAFQGTALGHSVLGPSSKAVMLYISLKALMLIWCVSSTGVSHDELVGLAKSHFSGVSFEYEGDAVPVLSPCRFTGSEVRMRDDAFPLAHIAIAVEGASAASPDIVPLMVANAIIGSYDLTYGGGKHLSSRLARLAVEDNLCHSFQAFHSSYSDTGLLGIYFVADKNNIDDMMHWSQNAWMNLCTTVTESDVARGRNALKASLVGQLNGTTPICDDIGRHILNYGRRIPIAEWDARIDAVTPKMVRDICCKYIYDKCPAVAAVGEFCCTFSLFTARMQLMLQLFSVTCPSFSPPGPIEQLPDYNRMRSAMYWLRF</sequence>
<evidence type="ECO:0000256" key="2">
    <source>
        <dbReference type="ARBA" id="ARBA00023128"/>
    </source>
</evidence>
<dbReference type="GO" id="GO:0046872">
    <property type="term" value="F:metal ion binding"/>
    <property type="evidence" value="ECO:0007669"/>
    <property type="project" value="InterPro"/>
</dbReference>
<feature type="domain" description="Peptidase M16 C-terminal" evidence="4">
    <location>
        <begin position="224"/>
        <end position="385"/>
    </location>
</feature>
<dbReference type="Proteomes" id="UP000265100">
    <property type="component" value="Chromosome 5"/>
</dbReference>
<gene>
    <name evidence="5" type="primary">UQCRC1</name>
</gene>
<comment type="subcellular location">
    <subcellularLocation>
        <location evidence="1">Mitochondrion</location>
    </subcellularLocation>
</comment>
<dbReference type="PANTHER" id="PTHR11851:SF116">
    <property type="entry name" value="CYTOCHROME B-C1 COMPLEX SUBUNIT 1, MITOCHONDRIAL"/>
    <property type="match status" value="1"/>
</dbReference>
<dbReference type="GeneTree" id="ENSGT00940000158931"/>
<protein>
    <recommendedName>
        <fullName evidence="7">Ubiquinol-cytochrome c reductase core protein 1</fullName>
    </recommendedName>
</protein>
<dbReference type="InterPro" id="IPR007863">
    <property type="entry name" value="Peptidase_M16_C"/>
</dbReference>
<evidence type="ECO:0000313" key="5">
    <source>
        <dbReference type="Ensembl" id="ENSACLP00000074791.1"/>
    </source>
</evidence>
<evidence type="ECO:0000259" key="4">
    <source>
        <dbReference type="Pfam" id="PF05193"/>
    </source>
</evidence>
<reference evidence="5" key="3">
    <citation type="submission" date="2025-09" db="UniProtKB">
        <authorList>
            <consortium name="Ensembl"/>
        </authorList>
    </citation>
    <scope>IDENTIFICATION</scope>
</reference>
<dbReference type="Gene3D" id="3.30.830.10">
    <property type="entry name" value="Metalloenzyme, LuxS/M16 peptidase-like"/>
    <property type="match status" value="2"/>
</dbReference>
<evidence type="ECO:0000313" key="6">
    <source>
        <dbReference type="Proteomes" id="UP000265100"/>
    </source>
</evidence>